<name>A0ABS2G6U2_9FIRM</name>
<gene>
    <name evidence="2" type="ORF">H9X83_03280</name>
</gene>
<organism evidence="2 3">
    <name type="scientific">Anaerotignum lactatifermentans</name>
    <dbReference type="NCBI Taxonomy" id="160404"/>
    <lineage>
        <taxon>Bacteria</taxon>
        <taxon>Bacillati</taxon>
        <taxon>Bacillota</taxon>
        <taxon>Clostridia</taxon>
        <taxon>Lachnospirales</taxon>
        <taxon>Anaerotignaceae</taxon>
        <taxon>Anaerotignum</taxon>
    </lineage>
</organism>
<sequence length="142" mass="16253">MSGTYDDMINLPRPISKKHRPMARGNRAAQFSPFAALSGFDGAIRETDRQTEEKRELSGDRMAELDGIMEGLRGKRGIQPWIQVTYFQKDAKKEGGAYRRTAGRFRGVDEERRELLLADGRRIPLEDVFWLEEDDGTIGKYD</sequence>
<evidence type="ECO:0008006" key="4">
    <source>
        <dbReference type="Google" id="ProtNLM"/>
    </source>
</evidence>
<dbReference type="RefSeq" id="WP_205134016.1">
    <property type="nucleotide sequence ID" value="NZ_JACSNT010000011.1"/>
</dbReference>
<comment type="caution">
    <text evidence="2">The sequence shown here is derived from an EMBL/GenBank/DDBJ whole genome shotgun (WGS) entry which is preliminary data.</text>
</comment>
<evidence type="ECO:0000313" key="2">
    <source>
        <dbReference type="EMBL" id="MBM6877184.1"/>
    </source>
</evidence>
<dbReference type="EMBL" id="JACSNV010000003">
    <property type="protein sequence ID" value="MBM6877184.1"/>
    <property type="molecule type" value="Genomic_DNA"/>
</dbReference>
<reference evidence="2 3" key="1">
    <citation type="journal article" date="2021" name="Sci. Rep.">
        <title>The distribution of antibiotic resistance genes in chicken gut microbiota commensals.</title>
        <authorList>
            <person name="Juricova H."/>
            <person name="Matiasovicova J."/>
            <person name="Kubasova T."/>
            <person name="Cejkova D."/>
            <person name="Rychlik I."/>
        </authorList>
    </citation>
    <scope>NUCLEOTIDE SEQUENCE [LARGE SCALE GENOMIC DNA]</scope>
    <source>
        <strain evidence="2 3">An431b</strain>
    </source>
</reference>
<proteinExistence type="predicted"/>
<keyword evidence="3" id="KW-1185">Reference proteome</keyword>
<accession>A0ABS2G6U2</accession>
<evidence type="ECO:0000313" key="3">
    <source>
        <dbReference type="Proteomes" id="UP000729290"/>
    </source>
</evidence>
<feature type="region of interest" description="Disordered" evidence="1">
    <location>
        <begin position="1"/>
        <end position="27"/>
    </location>
</feature>
<evidence type="ECO:0000256" key="1">
    <source>
        <dbReference type="SAM" id="MobiDB-lite"/>
    </source>
</evidence>
<protein>
    <recommendedName>
        <fullName evidence="4">YolD-like family protein</fullName>
    </recommendedName>
</protein>
<dbReference type="Proteomes" id="UP000729290">
    <property type="component" value="Unassembled WGS sequence"/>
</dbReference>